<dbReference type="AlphaFoldDB" id="A0A841QHU5"/>
<reference evidence="1 2" key="1">
    <citation type="submission" date="2020-08" db="EMBL/GenBank/DDBJ databases">
        <title>Genomic Encyclopedia of Type Strains, Phase IV (KMG-IV): sequencing the most valuable type-strain genomes for metagenomic binning, comparative biology and taxonomic classification.</title>
        <authorList>
            <person name="Goeker M."/>
        </authorList>
    </citation>
    <scope>NUCLEOTIDE SEQUENCE [LARGE SCALE GENOMIC DNA]</scope>
    <source>
        <strain evidence="1 2">DSM 4491</strain>
    </source>
</reference>
<name>A0A841QHU5_9PROT</name>
<accession>A0A841QHU5</accession>
<keyword evidence="2" id="KW-1185">Reference proteome</keyword>
<protein>
    <submittedName>
        <fullName evidence="1">Uncharacterized protein</fullName>
    </submittedName>
</protein>
<evidence type="ECO:0000313" key="1">
    <source>
        <dbReference type="EMBL" id="MBB6458006.1"/>
    </source>
</evidence>
<comment type="caution">
    <text evidence="1">The sequence shown here is derived from an EMBL/GenBank/DDBJ whole genome shotgun (WGS) entry which is preliminary data.</text>
</comment>
<proteinExistence type="predicted"/>
<dbReference type="RefSeq" id="WP_166115963.1">
    <property type="nucleotide sequence ID" value="NZ_BAABDB010000024.1"/>
</dbReference>
<organism evidence="1 2">
    <name type="scientific">Acetobacter lovaniensis</name>
    <dbReference type="NCBI Taxonomy" id="104100"/>
    <lineage>
        <taxon>Bacteria</taxon>
        <taxon>Pseudomonadati</taxon>
        <taxon>Pseudomonadota</taxon>
        <taxon>Alphaproteobacteria</taxon>
        <taxon>Acetobacterales</taxon>
        <taxon>Acetobacteraceae</taxon>
        <taxon>Acetobacter</taxon>
    </lineage>
</organism>
<sequence length="85" mass="8860">MENHSIIAKIDPDVLRVIDFMQYGDPGQNGGGIACSRLVAVAEAIGALGPILWAHHPKESLYAGAPITIGRSLAPSVMGGNNKLP</sequence>
<gene>
    <name evidence="1" type="ORF">HNR55_002610</name>
</gene>
<dbReference type="Proteomes" id="UP000578000">
    <property type="component" value="Unassembled WGS sequence"/>
</dbReference>
<evidence type="ECO:0000313" key="2">
    <source>
        <dbReference type="Proteomes" id="UP000578000"/>
    </source>
</evidence>
<dbReference type="EMBL" id="JACHIE010000013">
    <property type="protein sequence ID" value="MBB6458006.1"/>
    <property type="molecule type" value="Genomic_DNA"/>
</dbReference>